<keyword evidence="2" id="KW-1185">Reference proteome</keyword>
<dbReference type="InterPro" id="IPR016197">
    <property type="entry name" value="Chromo-like_dom_sf"/>
</dbReference>
<dbReference type="OrthoDB" id="2447764at2759"/>
<organism evidence="1 2">
    <name type="scientific">Corchorus olitorius</name>
    <dbReference type="NCBI Taxonomy" id="93759"/>
    <lineage>
        <taxon>Eukaryota</taxon>
        <taxon>Viridiplantae</taxon>
        <taxon>Streptophyta</taxon>
        <taxon>Embryophyta</taxon>
        <taxon>Tracheophyta</taxon>
        <taxon>Spermatophyta</taxon>
        <taxon>Magnoliopsida</taxon>
        <taxon>eudicotyledons</taxon>
        <taxon>Gunneridae</taxon>
        <taxon>Pentapetalae</taxon>
        <taxon>rosids</taxon>
        <taxon>malvids</taxon>
        <taxon>Malvales</taxon>
        <taxon>Malvaceae</taxon>
        <taxon>Grewioideae</taxon>
        <taxon>Apeibeae</taxon>
        <taxon>Corchorus</taxon>
    </lineage>
</organism>
<dbReference type="EMBL" id="AWUE01023094">
    <property type="protein sequence ID" value="OMO54942.1"/>
    <property type="molecule type" value="Genomic_DNA"/>
</dbReference>
<name>A0A1R3GA20_9ROSI</name>
<dbReference type="SUPFAM" id="SSF54160">
    <property type="entry name" value="Chromo domain-like"/>
    <property type="match status" value="1"/>
</dbReference>
<proteinExistence type="predicted"/>
<accession>A0A1R3GA20</accession>
<evidence type="ECO:0008006" key="3">
    <source>
        <dbReference type="Google" id="ProtNLM"/>
    </source>
</evidence>
<reference evidence="2" key="1">
    <citation type="submission" date="2013-09" db="EMBL/GenBank/DDBJ databases">
        <title>Corchorus olitorius genome sequencing.</title>
        <authorList>
            <person name="Alam M."/>
            <person name="Haque M.S."/>
            <person name="Islam M.S."/>
            <person name="Emdad E.M."/>
            <person name="Islam M.M."/>
            <person name="Ahmed B."/>
            <person name="Halim A."/>
            <person name="Hossen Q.M.M."/>
            <person name="Hossain M.Z."/>
            <person name="Ahmed R."/>
            <person name="Khan M.M."/>
            <person name="Islam R."/>
            <person name="Rashid M.M."/>
            <person name="Khan S.A."/>
            <person name="Rahman M.S."/>
            <person name="Alam M."/>
            <person name="Yahiya A.S."/>
            <person name="Khan M.S."/>
            <person name="Azam M.S."/>
            <person name="Haque T."/>
            <person name="Lashkar M.Z.H."/>
            <person name="Akhand A.I."/>
            <person name="Morshed G."/>
            <person name="Roy S."/>
            <person name="Uddin K.S."/>
            <person name="Rabeya T."/>
            <person name="Hossain A.S."/>
            <person name="Chowdhury A."/>
            <person name="Snigdha A.R."/>
            <person name="Mortoza M.S."/>
            <person name="Matin S.A."/>
            <person name="Hoque S.M.E."/>
            <person name="Islam M.K."/>
            <person name="Roy D.K."/>
            <person name="Haider R."/>
            <person name="Moosa M.M."/>
            <person name="Elias S.M."/>
            <person name="Hasan A.M."/>
            <person name="Jahan S."/>
            <person name="Shafiuddin M."/>
            <person name="Mahmood N."/>
            <person name="Shommy N.S."/>
        </authorList>
    </citation>
    <scope>NUCLEOTIDE SEQUENCE [LARGE SCALE GENOMIC DNA]</scope>
    <source>
        <strain evidence="2">cv. O-4</strain>
    </source>
</reference>
<comment type="caution">
    <text evidence="1">The sequence shown here is derived from an EMBL/GenBank/DDBJ whole genome shotgun (WGS) entry which is preliminary data.</text>
</comment>
<dbReference type="AlphaFoldDB" id="A0A1R3GA20"/>
<dbReference type="Proteomes" id="UP000187203">
    <property type="component" value="Unassembled WGS sequence"/>
</dbReference>
<evidence type="ECO:0000313" key="1">
    <source>
        <dbReference type="EMBL" id="OMO54942.1"/>
    </source>
</evidence>
<gene>
    <name evidence="1" type="ORF">COLO4_36296</name>
</gene>
<evidence type="ECO:0000313" key="2">
    <source>
        <dbReference type="Proteomes" id="UP000187203"/>
    </source>
</evidence>
<sequence length="65" mass="7353">MAAVSVVWVPSLNFVQLWEKSGVRWKNYGPEDDTWEPLDGLGRVQMFWQLITDSARASPRAGVTC</sequence>
<dbReference type="Gene3D" id="2.40.50.40">
    <property type="match status" value="1"/>
</dbReference>
<protein>
    <recommendedName>
        <fullName evidence="3">Chromo domain-containing protein</fullName>
    </recommendedName>
</protein>